<dbReference type="SUPFAM" id="SSF57756">
    <property type="entry name" value="Retrovirus zinc finger-like domains"/>
    <property type="match status" value="1"/>
</dbReference>
<dbReference type="GO" id="GO:0005634">
    <property type="term" value="C:nucleus"/>
    <property type="evidence" value="ECO:0007669"/>
    <property type="project" value="UniProtKB-SubCell"/>
</dbReference>
<keyword evidence="8" id="KW-0539">Nucleus</keyword>
<keyword evidence="13" id="KW-1185">Reference proteome</keyword>
<reference evidence="12" key="1">
    <citation type="submission" date="2021-05" db="EMBL/GenBank/DDBJ databases">
        <title>The genome of the haptophyte Pavlova lutheri (Diacronema luteri, Pavlovales) - a model for lipid biosynthesis in eukaryotic algae.</title>
        <authorList>
            <person name="Hulatt C.J."/>
            <person name="Posewitz M.C."/>
        </authorList>
    </citation>
    <scope>NUCLEOTIDE SEQUENCE</scope>
    <source>
        <strain evidence="12">NIVA-4/92</strain>
    </source>
</reference>
<dbReference type="GO" id="GO:0008270">
    <property type="term" value="F:zinc ion binding"/>
    <property type="evidence" value="ECO:0007669"/>
    <property type="project" value="UniProtKB-KW"/>
</dbReference>
<evidence type="ECO:0000313" key="13">
    <source>
        <dbReference type="Proteomes" id="UP000751190"/>
    </source>
</evidence>
<evidence type="ECO:0000259" key="11">
    <source>
        <dbReference type="PROSITE" id="PS50158"/>
    </source>
</evidence>
<dbReference type="PANTHER" id="PTHR23102:SF24">
    <property type="entry name" value="CLEAVAGE AND POLYADENYLATION SPECIFICITY FACTOR SUBUNIT 4"/>
    <property type="match status" value="1"/>
</dbReference>
<comment type="subcellular location">
    <subcellularLocation>
        <location evidence="1">Nucleus</location>
    </subcellularLocation>
</comment>
<proteinExistence type="predicted"/>
<name>A0A8J5X7D1_DIALT</name>
<protein>
    <recommendedName>
        <fullName evidence="14">Cleavage and polyadenylation specificity factor subunit 4</fullName>
    </recommendedName>
</protein>
<dbReference type="InterPro" id="IPR001878">
    <property type="entry name" value="Znf_CCHC"/>
</dbReference>
<feature type="domain" description="C3H1-type" evidence="10">
    <location>
        <begin position="48"/>
        <end position="75"/>
    </location>
</feature>
<evidence type="ECO:0008006" key="14">
    <source>
        <dbReference type="Google" id="ProtNLM"/>
    </source>
</evidence>
<keyword evidence="4" id="KW-0677">Repeat</keyword>
<evidence type="ECO:0000256" key="3">
    <source>
        <dbReference type="ARBA" id="ARBA00022723"/>
    </source>
</evidence>
<dbReference type="SUPFAM" id="SSF90229">
    <property type="entry name" value="CCCH zinc finger"/>
    <property type="match status" value="1"/>
</dbReference>
<dbReference type="AlphaFoldDB" id="A0A8J5X7D1"/>
<feature type="domain" description="C3H1-type" evidence="10">
    <location>
        <begin position="76"/>
        <end position="103"/>
    </location>
</feature>
<comment type="caution">
    <text evidence="12">The sequence shown here is derived from an EMBL/GenBank/DDBJ whole genome shotgun (WGS) entry which is preliminary data.</text>
</comment>
<dbReference type="PANTHER" id="PTHR23102">
    <property type="entry name" value="CLEAVAGE AND POLYADENYLATION SPECIFICITY FACTOR SUBUNIT 4-RELATED"/>
    <property type="match status" value="1"/>
</dbReference>
<evidence type="ECO:0000256" key="5">
    <source>
        <dbReference type="ARBA" id="ARBA00022771"/>
    </source>
</evidence>
<dbReference type="GO" id="GO:0003723">
    <property type="term" value="F:RNA binding"/>
    <property type="evidence" value="ECO:0007669"/>
    <property type="project" value="UniProtKB-KW"/>
</dbReference>
<feature type="domain" description="C3H1-type" evidence="10">
    <location>
        <begin position="104"/>
        <end position="131"/>
    </location>
</feature>
<dbReference type="GO" id="GO:0006397">
    <property type="term" value="P:mRNA processing"/>
    <property type="evidence" value="ECO:0007669"/>
    <property type="project" value="UniProtKB-KW"/>
</dbReference>
<dbReference type="Proteomes" id="UP000751190">
    <property type="component" value="Unassembled WGS sequence"/>
</dbReference>
<evidence type="ECO:0000256" key="6">
    <source>
        <dbReference type="ARBA" id="ARBA00022833"/>
    </source>
</evidence>
<feature type="domain" description="CCHC-type" evidence="11">
    <location>
        <begin position="183"/>
        <end position="196"/>
    </location>
</feature>
<dbReference type="Pfam" id="PF00642">
    <property type="entry name" value="zf-CCCH"/>
    <property type="match status" value="2"/>
</dbReference>
<dbReference type="OMA" id="NGRRENP"/>
<feature type="zinc finger region" description="C3H1-type" evidence="9">
    <location>
        <begin position="104"/>
        <end position="131"/>
    </location>
</feature>
<dbReference type="InterPro" id="IPR000571">
    <property type="entry name" value="Znf_CCCH"/>
</dbReference>
<dbReference type="EMBL" id="JAGTXO010000035">
    <property type="protein sequence ID" value="KAG8460036.1"/>
    <property type="molecule type" value="Genomic_DNA"/>
</dbReference>
<evidence type="ECO:0000256" key="9">
    <source>
        <dbReference type="PROSITE-ProRule" id="PRU00723"/>
    </source>
</evidence>
<dbReference type="FunFam" id="4.10.1000.10:FF:000017">
    <property type="entry name" value="Cleavage and polyadenylation specificity factor 30 kDa subunit"/>
    <property type="match status" value="1"/>
</dbReference>
<dbReference type="SMART" id="SM00356">
    <property type="entry name" value="ZnF_C3H1"/>
    <property type="match status" value="4"/>
</dbReference>
<evidence type="ECO:0000256" key="2">
    <source>
        <dbReference type="ARBA" id="ARBA00022664"/>
    </source>
</evidence>
<dbReference type="PROSITE" id="PS50158">
    <property type="entry name" value="ZF_CCHC"/>
    <property type="match status" value="1"/>
</dbReference>
<keyword evidence="6 9" id="KW-0862">Zinc</keyword>
<dbReference type="PROSITE" id="PS50103">
    <property type="entry name" value="ZF_C3H1"/>
    <property type="match status" value="4"/>
</dbReference>
<dbReference type="Pfam" id="PF14608">
    <property type="entry name" value="zf-CCCH_2"/>
    <property type="match status" value="1"/>
</dbReference>
<evidence type="ECO:0000259" key="10">
    <source>
        <dbReference type="PROSITE" id="PS50103"/>
    </source>
</evidence>
<evidence type="ECO:0000313" key="12">
    <source>
        <dbReference type="EMBL" id="KAG8460036.1"/>
    </source>
</evidence>
<sequence length="214" mass="24073">MASALGWGWPAECVEYDAPLDLDELVGVDLVAEPSRGRRGGPGEGGRSYRTQVCKHWLRGLCMKGDRCDYLHVYDPARTPICHLFATHGECNNKDCIFAHRAVDERSDECPYYNRGFCSKGAACRQAHVRRQPCPLYLQGFCPDGPACEYGHPRFELPDLDAQAEPRALEQPRTGRSTEHVTCYKCWRKGHYAQACGAKRLPQPPPHLLRQSCI</sequence>
<evidence type="ECO:0000256" key="4">
    <source>
        <dbReference type="ARBA" id="ARBA00022737"/>
    </source>
</evidence>
<keyword evidence="5 9" id="KW-0863">Zinc-finger</keyword>
<keyword evidence="7" id="KW-0694">RNA-binding</keyword>
<gene>
    <name evidence="12" type="ORF">KFE25_014181</name>
</gene>
<evidence type="ECO:0000256" key="8">
    <source>
        <dbReference type="ARBA" id="ARBA00023242"/>
    </source>
</evidence>
<organism evidence="12 13">
    <name type="scientific">Diacronema lutheri</name>
    <name type="common">Unicellular marine alga</name>
    <name type="synonym">Monochrysis lutheri</name>
    <dbReference type="NCBI Taxonomy" id="2081491"/>
    <lineage>
        <taxon>Eukaryota</taxon>
        <taxon>Haptista</taxon>
        <taxon>Haptophyta</taxon>
        <taxon>Pavlovophyceae</taxon>
        <taxon>Pavlovales</taxon>
        <taxon>Pavlovaceae</taxon>
        <taxon>Diacronema</taxon>
    </lineage>
</organism>
<dbReference type="Gene3D" id="4.10.1000.10">
    <property type="entry name" value="Zinc finger, CCCH-type"/>
    <property type="match status" value="2"/>
</dbReference>
<dbReference type="InterPro" id="IPR045348">
    <property type="entry name" value="CPSF4/Yth1"/>
</dbReference>
<evidence type="ECO:0000256" key="1">
    <source>
        <dbReference type="ARBA" id="ARBA00004123"/>
    </source>
</evidence>
<feature type="domain" description="C3H1-type" evidence="10">
    <location>
        <begin position="133"/>
        <end position="155"/>
    </location>
</feature>
<dbReference type="OrthoDB" id="1914176at2759"/>
<dbReference type="InterPro" id="IPR036855">
    <property type="entry name" value="Znf_CCCH_sf"/>
</dbReference>
<keyword evidence="3 9" id="KW-0479">Metal-binding</keyword>
<feature type="zinc finger region" description="C3H1-type" evidence="9">
    <location>
        <begin position="76"/>
        <end position="103"/>
    </location>
</feature>
<keyword evidence="2" id="KW-0507">mRNA processing</keyword>
<evidence type="ECO:0000256" key="7">
    <source>
        <dbReference type="ARBA" id="ARBA00022884"/>
    </source>
</evidence>
<feature type="zinc finger region" description="C3H1-type" evidence="9">
    <location>
        <begin position="48"/>
        <end position="75"/>
    </location>
</feature>
<feature type="zinc finger region" description="C3H1-type" evidence="9">
    <location>
        <begin position="133"/>
        <end position="155"/>
    </location>
</feature>
<accession>A0A8J5X7D1</accession>
<dbReference type="InterPro" id="IPR036875">
    <property type="entry name" value="Znf_CCHC_sf"/>
</dbReference>